<dbReference type="Proteomes" id="UP000289738">
    <property type="component" value="Chromosome B09"/>
</dbReference>
<proteinExistence type="predicted"/>
<comment type="caution">
    <text evidence="1">The sequence shown here is derived from an EMBL/GenBank/DDBJ whole genome shotgun (WGS) entry which is preliminary data.</text>
</comment>
<protein>
    <submittedName>
        <fullName evidence="1">Uncharacterized protein</fullName>
    </submittedName>
</protein>
<gene>
    <name evidence="1" type="ORF">Ahy_B09g099632</name>
</gene>
<name>A0A444XUA3_ARAHY</name>
<keyword evidence="2" id="KW-1185">Reference proteome</keyword>
<sequence length="109" mass="11919">MRVVAKAGCVRSLPRVAVVLVTGCEVGVAGIHHWCSRYLVPSSLVYAVDAGADIVGQVTNIVVTNDLSNVIVVLNGRFELYVAPFTNPERYRERVDCWLNITSLSKTKT</sequence>
<accession>A0A444XUA3</accession>
<organism evidence="1 2">
    <name type="scientific">Arachis hypogaea</name>
    <name type="common">Peanut</name>
    <dbReference type="NCBI Taxonomy" id="3818"/>
    <lineage>
        <taxon>Eukaryota</taxon>
        <taxon>Viridiplantae</taxon>
        <taxon>Streptophyta</taxon>
        <taxon>Embryophyta</taxon>
        <taxon>Tracheophyta</taxon>
        <taxon>Spermatophyta</taxon>
        <taxon>Magnoliopsida</taxon>
        <taxon>eudicotyledons</taxon>
        <taxon>Gunneridae</taxon>
        <taxon>Pentapetalae</taxon>
        <taxon>rosids</taxon>
        <taxon>fabids</taxon>
        <taxon>Fabales</taxon>
        <taxon>Fabaceae</taxon>
        <taxon>Papilionoideae</taxon>
        <taxon>50 kb inversion clade</taxon>
        <taxon>dalbergioids sensu lato</taxon>
        <taxon>Dalbergieae</taxon>
        <taxon>Pterocarpus clade</taxon>
        <taxon>Arachis</taxon>
    </lineage>
</organism>
<dbReference type="EMBL" id="SDMP01000019">
    <property type="protein sequence ID" value="RYQ93359.1"/>
    <property type="molecule type" value="Genomic_DNA"/>
</dbReference>
<evidence type="ECO:0000313" key="1">
    <source>
        <dbReference type="EMBL" id="RYQ93359.1"/>
    </source>
</evidence>
<evidence type="ECO:0000313" key="2">
    <source>
        <dbReference type="Proteomes" id="UP000289738"/>
    </source>
</evidence>
<dbReference type="AlphaFoldDB" id="A0A444XUA3"/>
<reference evidence="1 2" key="1">
    <citation type="submission" date="2019-01" db="EMBL/GenBank/DDBJ databases">
        <title>Sequencing of cultivated peanut Arachis hypogaea provides insights into genome evolution and oil improvement.</title>
        <authorList>
            <person name="Chen X."/>
        </authorList>
    </citation>
    <scope>NUCLEOTIDE SEQUENCE [LARGE SCALE GENOMIC DNA]</scope>
    <source>
        <strain evidence="2">cv. Fuhuasheng</strain>
        <tissue evidence="1">Leaves</tissue>
    </source>
</reference>